<accession>F9F340</accession>
<proteinExistence type="predicted"/>
<comment type="caution">
    <text evidence="1">The sequence shown here is derived from an EMBL/GenBank/DDBJ whole genome shotgun (WGS) entry which is preliminary data.</text>
</comment>
<dbReference type="EMBL" id="AFQF01000290">
    <property type="protein sequence ID" value="EGU88671.1"/>
    <property type="molecule type" value="Genomic_DNA"/>
</dbReference>
<protein>
    <submittedName>
        <fullName evidence="1">Uncharacterized protein</fullName>
    </submittedName>
</protein>
<evidence type="ECO:0000313" key="1">
    <source>
        <dbReference type="EMBL" id="EGU88671.1"/>
    </source>
</evidence>
<gene>
    <name evidence="1" type="ORF">FOXB_00815</name>
</gene>
<dbReference type="AlphaFoldDB" id="F9F340"/>
<reference evidence="1" key="1">
    <citation type="journal article" date="2012" name="Mol. Plant Microbe Interact.">
        <title>A highly conserved effector in Fusarium oxysporum is required for full virulence on Arabidopsis.</title>
        <authorList>
            <person name="Thatcher L.F."/>
            <person name="Gardiner D.M."/>
            <person name="Kazan K."/>
            <person name="Manners J."/>
        </authorList>
    </citation>
    <scope>NUCLEOTIDE SEQUENCE [LARGE SCALE GENOMIC DNA]</scope>
    <source>
        <strain evidence="1">Fo5176</strain>
    </source>
</reference>
<sequence length="32" mass="3898">MPLALLYILLDRIRITYTKDNKPKLRNNLKRL</sequence>
<name>F9F340_FUSOF</name>
<organism evidence="1">
    <name type="scientific">Fusarium oxysporum (strain Fo5176)</name>
    <name type="common">Fusarium vascular wilt</name>
    <dbReference type="NCBI Taxonomy" id="660025"/>
    <lineage>
        <taxon>Eukaryota</taxon>
        <taxon>Fungi</taxon>
        <taxon>Dikarya</taxon>
        <taxon>Ascomycota</taxon>
        <taxon>Pezizomycotina</taxon>
        <taxon>Sordariomycetes</taxon>
        <taxon>Hypocreomycetidae</taxon>
        <taxon>Hypocreales</taxon>
        <taxon>Nectriaceae</taxon>
        <taxon>Fusarium</taxon>
        <taxon>Fusarium oxysporum species complex</taxon>
    </lineage>
</organism>